<evidence type="ECO:0000256" key="9">
    <source>
        <dbReference type="ARBA" id="ARBA00023157"/>
    </source>
</evidence>
<comment type="similarity">
    <text evidence="13">Belongs to the phospholipase A2 family.</text>
</comment>
<feature type="disulfide bond" evidence="12">
    <location>
        <begin position="113"/>
        <end position="125"/>
    </location>
</feature>
<dbReference type="InterPro" id="IPR033113">
    <property type="entry name" value="PLA2_histidine"/>
</dbReference>
<dbReference type="InterPro" id="IPR036444">
    <property type="entry name" value="PLipase_A2_dom_sf"/>
</dbReference>
<feature type="binding site" evidence="11">
    <location>
        <position position="81"/>
    </location>
    <ligand>
        <name>Ca(2+)</name>
        <dbReference type="ChEBI" id="CHEBI:29108"/>
    </ligand>
</feature>
<evidence type="ECO:0000256" key="11">
    <source>
        <dbReference type="PIRSR" id="PIRSR601211-2"/>
    </source>
</evidence>
<evidence type="ECO:0000256" key="1">
    <source>
        <dbReference type="ARBA" id="ARBA00004613"/>
    </source>
</evidence>
<dbReference type="PROSITE" id="PS00118">
    <property type="entry name" value="PA2_HIS"/>
    <property type="match status" value="1"/>
</dbReference>
<dbReference type="PANTHER" id="PTHR11716:SF47">
    <property type="entry name" value="PHOSPHOLIPASE A2-ALPHA"/>
    <property type="match status" value="1"/>
</dbReference>
<evidence type="ECO:0000256" key="10">
    <source>
        <dbReference type="PIRSR" id="PIRSR601211-1"/>
    </source>
</evidence>
<accession>A0A8S3QQN7</accession>
<keyword evidence="7" id="KW-0442">Lipid degradation</keyword>
<feature type="disulfide bond" evidence="12">
    <location>
        <begin position="76"/>
        <end position="134"/>
    </location>
</feature>
<comment type="catalytic activity">
    <reaction evidence="14">
        <text>a 1,2-diacyl-sn-glycero-3-phosphocholine + H2O = a 1-acyl-sn-glycero-3-phosphocholine + a fatty acid + H(+)</text>
        <dbReference type="Rhea" id="RHEA:15801"/>
        <dbReference type="ChEBI" id="CHEBI:15377"/>
        <dbReference type="ChEBI" id="CHEBI:15378"/>
        <dbReference type="ChEBI" id="CHEBI:28868"/>
        <dbReference type="ChEBI" id="CHEBI:57643"/>
        <dbReference type="ChEBI" id="CHEBI:58168"/>
        <dbReference type="EC" id="3.1.1.4"/>
    </reaction>
</comment>
<feature type="binding site" evidence="11">
    <location>
        <position position="62"/>
    </location>
    <ligand>
        <name>Ca(2+)</name>
        <dbReference type="ChEBI" id="CHEBI:29108"/>
    </ligand>
</feature>
<dbReference type="GO" id="GO:0005576">
    <property type="term" value="C:extracellular region"/>
    <property type="evidence" value="ECO:0007669"/>
    <property type="project" value="UniProtKB-SubCell"/>
</dbReference>
<dbReference type="Gene3D" id="1.20.90.10">
    <property type="entry name" value="Phospholipase A2 domain"/>
    <property type="match status" value="1"/>
</dbReference>
<dbReference type="Proteomes" id="UP000683360">
    <property type="component" value="Unassembled WGS sequence"/>
</dbReference>
<evidence type="ECO:0000259" key="15">
    <source>
        <dbReference type="SMART" id="SM00085"/>
    </source>
</evidence>
<keyword evidence="9 12" id="KW-1015">Disulfide bond</keyword>
<name>A0A8S3QQN7_MYTED</name>
<feature type="active site" evidence="10">
    <location>
        <position position="80"/>
    </location>
</feature>
<comment type="caution">
    <text evidence="16">The sequence shown here is derived from an EMBL/GenBank/DDBJ whole genome shotgun (WGS) entry which is preliminary data.</text>
</comment>
<evidence type="ECO:0000256" key="5">
    <source>
        <dbReference type="ARBA" id="ARBA00022801"/>
    </source>
</evidence>
<dbReference type="GO" id="GO:0004623">
    <property type="term" value="F:phospholipase A2 activity"/>
    <property type="evidence" value="ECO:0007669"/>
    <property type="project" value="UniProtKB-EC"/>
</dbReference>
<feature type="disulfide bond" evidence="12">
    <location>
        <begin position="83"/>
        <end position="127"/>
    </location>
</feature>
<dbReference type="EMBL" id="CAJPWZ010000658">
    <property type="protein sequence ID" value="CAG2197968.1"/>
    <property type="molecule type" value="Genomic_DNA"/>
</dbReference>
<gene>
    <name evidence="16" type="ORF">MEDL_12750</name>
</gene>
<dbReference type="AlphaFoldDB" id="A0A8S3QQN7"/>
<dbReference type="Pfam" id="PF00068">
    <property type="entry name" value="Phospholip_A2_1"/>
    <property type="match status" value="1"/>
</dbReference>
<evidence type="ECO:0000313" key="16">
    <source>
        <dbReference type="EMBL" id="CAG2197968.1"/>
    </source>
</evidence>
<organism evidence="16 17">
    <name type="scientific">Mytilus edulis</name>
    <name type="common">Blue mussel</name>
    <dbReference type="NCBI Taxonomy" id="6550"/>
    <lineage>
        <taxon>Eukaryota</taxon>
        <taxon>Metazoa</taxon>
        <taxon>Spiralia</taxon>
        <taxon>Lophotrochozoa</taxon>
        <taxon>Mollusca</taxon>
        <taxon>Bivalvia</taxon>
        <taxon>Autobranchia</taxon>
        <taxon>Pteriomorphia</taxon>
        <taxon>Mytilida</taxon>
        <taxon>Mytiloidea</taxon>
        <taxon>Mytilidae</taxon>
        <taxon>Mytilinae</taxon>
        <taxon>Mytilus</taxon>
    </lineage>
</organism>
<protein>
    <recommendedName>
        <fullName evidence="2 14">Phospholipase A2</fullName>
        <ecNumber evidence="2 14">3.1.1.4</ecNumber>
    </recommendedName>
</protein>
<keyword evidence="4 11" id="KW-0479">Metal-binding</keyword>
<comment type="cofactor">
    <cofactor evidence="11">
        <name>Ca(2+)</name>
        <dbReference type="ChEBI" id="CHEBI:29108"/>
    </cofactor>
    <text evidence="11">Binds 1 Ca(2+) ion per subunit.</text>
</comment>
<dbReference type="GO" id="GO:0016042">
    <property type="term" value="P:lipid catabolic process"/>
    <property type="evidence" value="ECO:0007669"/>
    <property type="project" value="UniProtKB-KW"/>
</dbReference>
<dbReference type="SMART" id="SM00085">
    <property type="entry name" value="PA2c"/>
    <property type="match status" value="1"/>
</dbReference>
<feature type="disulfide bond" evidence="12">
    <location>
        <begin position="61"/>
        <end position="77"/>
    </location>
</feature>
<dbReference type="GO" id="GO:0050482">
    <property type="term" value="P:arachidonate secretion"/>
    <property type="evidence" value="ECO:0007669"/>
    <property type="project" value="InterPro"/>
</dbReference>
<reference evidence="16" key="1">
    <citation type="submission" date="2021-03" db="EMBL/GenBank/DDBJ databases">
        <authorList>
            <person name="Bekaert M."/>
        </authorList>
    </citation>
    <scope>NUCLEOTIDE SEQUENCE</scope>
</reference>
<feature type="binding site" evidence="11">
    <location>
        <position position="64"/>
    </location>
    <ligand>
        <name>Ca(2+)</name>
        <dbReference type="ChEBI" id="CHEBI:29108"/>
    </ligand>
</feature>
<keyword evidence="5 14" id="KW-0378">Hydrolase</keyword>
<evidence type="ECO:0000256" key="14">
    <source>
        <dbReference type="RuleBase" id="RU361236"/>
    </source>
</evidence>
<dbReference type="GO" id="GO:0006644">
    <property type="term" value="P:phospholipid metabolic process"/>
    <property type="evidence" value="ECO:0007669"/>
    <property type="project" value="InterPro"/>
</dbReference>
<evidence type="ECO:0000313" key="17">
    <source>
        <dbReference type="Proteomes" id="UP000683360"/>
    </source>
</evidence>
<evidence type="ECO:0000256" key="4">
    <source>
        <dbReference type="ARBA" id="ARBA00022723"/>
    </source>
</evidence>
<sequence length="183" mass="20873">MKECFVRSPDIICYPCLSQRGGDLRAYGFSERKAHLVTSKFISRVTTMREGTAYVGYGNYCGAGGSGPVMDPIDGCCKEHDECYLVIDTLQGCISVDTNFMLLFNERRQELNCEFEVETCRRRVCECDLDFAQCLQVNDVYYDRSLIQPKRAVRSFIEFVFGKKVKTINKTLNAEKGLTTRVF</sequence>
<evidence type="ECO:0000256" key="2">
    <source>
        <dbReference type="ARBA" id="ARBA00013278"/>
    </source>
</evidence>
<feature type="active site" evidence="10">
    <location>
        <position position="128"/>
    </location>
</feature>
<keyword evidence="6 11" id="KW-0106">Calcium</keyword>
<evidence type="ECO:0000256" key="8">
    <source>
        <dbReference type="ARBA" id="ARBA00023098"/>
    </source>
</evidence>
<dbReference type="InterPro" id="IPR016090">
    <property type="entry name" value="PLA2-like_dom"/>
</dbReference>
<dbReference type="PRINTS" id="PR00389">
    <property type="entry name" value="PHPHLIPASEA2"/>
</dbReference>
<feature type="binding site" evidence="11">
    <location>
        <position position="60"/>
    </location>
    <ligand>
        <name>Ca(2+)</name>
        <dbReference type="ChEBI" id="CHEBI:29108"/>
    </ligand>
</feature>
<proteinExistence type="inferred from homology"/>
<dbReference type="GO" id="GO:0005509">
    <property type="term" value="F:calcium ion binding"/>
    <property type="evidence" value="ECO:0007669"/>
    <property type="project" value="InterPro"/>
</dbReference>
<dbReference type="EC" id="3.1.1.4" evidence="2 14"/>
<dbReference type="SUPFAM" id="SSF48619">
    <property type="entry name" value="Phospholipase A2, PLA2"/>
    <property type="match status" value="1"/>
</dbReference>
<dbReference type="PANTHER" id="PTHR11716">
    <property type="entry name" value="PHOSPHOLIPASE A2 FAMILY MEMBER"/>
    <property type="match status" value="1"/>
</dbReference>
<feature type="domain" description="Phospholipase A2-like central" evidence="15">
    <location>
        <begin position="35"/>
        <end position="154"/>
    </location>
</feature>
<evidence type="ECO:0000256" key="13">
    <source>
        <dbReference type="RuleBase" id="RU003654"/>
    </source>
</evidence>
<keyword evidence="3 14" id="KW-0964">Secreted</keyword>
<evidence type="ECO:0000256" key="3">
    <source>
        <dbReference type="ARBA" id="ARBA00022525"/>
    </source>
</evidence>
<evidence type="ECO:0000256" key="12">
    <source>
        <dbReference type="PIRSR" id="PIRSR601211-3"/>
    </source>
</evidence>
<evidence type="ECO:0000256" key="7">
    <source>
        <dbReference type="ARBA" id="ARBA00022963"/>
    </source>
</evidence>
<keyword evidence="17" id="KW-1185">Reference proteome</keyword>
<comment type="subcellular location">
    <subcellularLocation>
        <location evidence="1 14">Secreted</location>
    </subcellularLocation>
</comment>
<feature type="disulfide bond" evidence="12">
    <location>
        <begin position="93"/>
        <end position="120"/>
    </location>
</feature>
<dbReference type="OrthoDB" id="6065025at2759"/>
<evidence type="ECO:0000256" key="6">
    <source>
        <dbReference type="ARBA" id="ARBA00022837"/>
    </source>
</evidence>
<keyword evidence="8 14" id="KW-0443">Lipid metabolism</keyword>
<dbReference type="InterPro" id="IPR001211">
    <property type="entry name" value="PLA2"/>
</dbReference>